<feature type="site" description="Important for substrate specificity" evidence="4">
    <location>
        <position position="15"/>
    </location>
</feature>
<comment type="cofactor">
    <cofactor evidence="1 4">
        <name>a divalent metal cation</name>
        <dbReference type="ChEBI" id="CHEBI:60240"/>
    </cofactor>
</comment>
<protein>
    <recommendedName>
        <fullName evidence="4">dTTP/UTP pyrophosphatase</fullName>
        <shortName evidence="4">dTTPase/UTPase</shortName>
        <ecNumber evidence="4">3.6.1.9</ecNumber>
    </recommendedName>
    <alternativeName>
        <fullName evidence="4">Nucleoside triphosphate pyrophosphatase</fullName>
    </alternativeName>
    <alternativeName>
        <fullName evidence="4">Nucleotide pyrophosphatase</fullName>
        <shortName evidence="4">Nucleotide PPase</shortName>
    </alternativeName>
</protein>
<dbReference type="PANTHER" id="PTHR43213">
    <property type="entry name" value="BIFUNCTIONAL DTTP/UTP PYROPHOSPHATASE/METHYLTRANSFERASE PROTEIN-RELATED"/>
    <property type="match status" value="1"/>
</dbReference>
<evidence type="ECO:0000256" key="4">
    <source>
        <dbReference type="HAMAP-Rule" id="MF_00528"/>
    </source>
</evidence>
<evidence type="ECO:0000256" key="2">
    <source>
        <dbReference type="ARBA" id="ARBA00022801"/>
    </source>
</evidence>
<comment type="caution">
    <text evidence="5">The sequence shown here is derived from an EMBL/GenBank/DDBJ whole genome shotgun (WGS) entry which is preliminary data.</text>
</comment>
<dbReference type="SUPFAM" id="SSF52972">
    <property type="entry name" value="ITPase-like"/>
    <property type="match status" value="1"/>
</dbReference>
<comment type="catalytic activity">
    <reaction evidence="4">
        <text>UTP + H2O = UMP + diphosphate + H(+)</text>
        <dbReference type="Rhea" id="RHEA:29395"/>
        <dbReference type="ChEBI" id="CHEBI:15377"/>
        <dbReference type="ChEBI" id="CHEBI:15378"/>
        <dbReference type="ChEBI" id="CHEBI:33019"/>
        <dbReference type="ChEBI" id="CHEBI:46398"/>
        <dbReference type="ChEBI" id="CHEBI:57865"/>
        <dbReference type="EC" id="3.6.1.9"/>
    </reaction>
</comment>
<dbReference type="CDD" id="cd00555">
    <property type="entry name" value="Maf"/>
    <property type="match status" value="1"/>
</dbReference>
<dbReference type="EC" id="3.6.1.9" evidence="4"/>
<reference evidence="5 6" key="1">
    <citation type="submission" date="2017-05" db="EMBL/GenBank/DDBJ databases">
        <authorList>
            <person name="Varghese N."/>
            <person name="Submissions S."/>
        </authorList>
    </citation>
    <scope>NUCLEOTIDE SEQUENCE [LARGE SCALE GENOMIC DNA]</scope>
    <source>
        <strain evidence="5 6">CGMCC 1.7287</strain>
    </source>
</reference>
<dbReference type="NCBIfam" id="TIGR00172">
    <property type="entry name" value="maf"/>
    <property type="match status" value="1"/>
</dbReference>
<feature type="site" description="Important for substrate specificity" evidence="4">
    <location>
        <position position="73"/>
    </location>
</feature>
<dbReference type="InterPro" id="IPR003697">
    <property type="entry name" value="Maf-like"/>
</dbReference>
<comment type="subcellular location">
    <subcellularLocation>
        <location evidence="4">Cytoplasm</location>
    </subcellularLocation>
</comment>
<dbReference type="Proteomes" id="UP001159257">
    <property type="component" value="Unassembled WGS sequence"/>
</dbReference>
<keyword evidence="6" id="KW-1185">Reference proteome</keyword>
<dbReference type="EMBL" id="FXWV01000003">
    <property type="protein sequence ID" value="SMR73209.1"/>
    <property type="molecule type" value="Genomic_DNA"/>
</dbReference>
<evidence type="ECO:0000313" key="5">
    <source>
        <dbReference type="EMBL" id="SMR73209.1"/>
    </source>
</evidence>
<comment type="similarity">
    <text evidence="4">Belongs to the Maf family. YhdE subfamily.</text>
</comment>
<dbReference type="InterPro" id="IPR029001">
    <property type="entry name" value="ITPase-like_fam"/>
</dbReference>
<dbReference type="Gene3D" id="3.90.950.10">
    <property type="match status" value="1"/>
</dbReference>
<evidence type="ECO:0000256" key="3">
    <source>
        <dbReference type="ARBA" id="ARBA00023080"/>
    </source>
</evidence>
<evidence type="ECO:0000256" key="1">
    <source>
        <dbReference type="ARBA" id="ARBA00001968"/>
    </source>
</evidence>
<organism evidence="5 6">
    <name type="scientific">Marinobacterium sediminicola</name>
    <dbReference type="NCBI Taxonomy" id="518898"/>
    <lineage>
        <taxon>Bacteria</taxon>
        <taxon>Pseudomonadati</taxon>
        <taxon>Pseudomonadota</taxon>
        <taxon>Gammaproteobacteria</taxon>
        <taxon>Oceanospirillales</taxon>
        <taxon>Oceanospirillaceae</taxon>
        <taxon>Marinobacterium</taxon>
    </lineage>
</organism>
<sequence length="201" mass="21893">MSVMPELILASASPRRRELLSQIGVEFTCRPVDIDETPLPDEPPRAYVERLALEKARACQQLNPGTVVLGSDTSVVVDGCILGKPVDEADAVRMLMLLSGRQHQVMTAVALVDDQRQCVETVITDVAFVELDEARCRAYWRTGEPCDKAGAYGIQGLGAVLVRGIEGSYSAVVGLPLMQTAALLQQFDIPIWQQSIIIKNS</sequence>
<name>A0ABY1RY25_9GAMM</name>
<dbReference type="HAMAP" id="MF_00528">
    <property type="entry name" value="Maf"/>
    <property type="match status" value="1"/>
</dbReference>
<evidence type="ECO:0000313" key="6">
    <source>
        <dbReference type="Proteomes" id="UP001159257"/>
    </source>
</evidence>
<dbReference type="PIRSF" id="PIRSF006305">
    <property type="entry name" value="Maf"/>
    <property type="match status" value="1"/>
</dbReference>
<keyword evidence="2 4" id="KW-0378">Hydrolase</keyword>
<keyword evidence="4" id="KW-0963">Cytoplasm</keyword>
<accession>A0ABY1RY25</accession>
<keyword evidence="3 4" id="KW-0546">Nucleotide metabolism</keyword>
<gene>
    <name evidence="5" type="ORF">SAMN04487964_103150</name>
</gene>
<proteinExistence type="inferred from homology"/>
<comment type="function">
    <text evidence="4">Nucleoside triphosphate pyrophosphatase that hydrolyzes dTTP and UTP. May have a dual role in cell division arrest and in preventing the incorporation of modified nucleotides into cellular nucleic acids.</text>
</comment>
<dbReference type="Pfam" id="PF02545">
    <property type="entry name" value="Maf"/>
    <property type="match status" value="1"/>
</dbReference>
<comment type="catalytic activity">
    <reaction evidence="4">
        <text>dTTP + H2O = dTMP + diphosphate + H(+)</text>
        <dbReference type="Rhea" id="RHEA:28534"/>
        <dbReference type="ChEBI" id="CHEBI:15377"/>
        <dbReference type="ChEBI" id="CHEBI:15378"/>
        <dbReference type="ChEBI" id="CHEBI:33019"/>
        <dbReference type="ChEBI" id="CHEBI:37568"/>
        <dbReference type="ChEBI" id="CHEBI:63528"/>
        <dbReference type="EC" id="3.6.1.9"/>
    </reaction>
</comment>
<feature type="active site" description="Proton acceptor" evidence="4">
    <location>
        <position position="72"/>
    </location>
</feature>
<dbReference type="PANTHER" id="PTHR43213:SF5">
    <property type="entry name" value="BIFUNCTIONAL DTTP_UTP PYROPHOSPHATASE_METHYLTRANSFERASE PROTEIN-RELATED"/>
    <property type="match status" value="1"/>
</dbReference>
<comment type="caution">
    <text evidence="4">Lacks conserved residue(s) required for the propagation of feature annotation.</text>
</comment>
<feature type="site" description="Important for substrate specificity" evidence="4">
    <location>
        <position position="155"/>
    </location>
</feature>